<dbReference type="Proteomes" id="UP000630887">
    <property type="component" value="Unassembled WGS sequence"/>
</dbReference>
<dbReference type="AlphaFoldDB" id="A0A8J3P6L8"/>
<gene>
    <name evidence="1" type="ORF">Cco03nite_23740</name>
</gene>
<proteinExistence type="predicted"/>
<sequence>MLDHSAAVPVLDDGDICPNRVEIRAFRDLNRQLRDMMVTFPSDDQTGSFDSFDLSEELLMVRHLLRAEEFTTDSFG</sequence>
<accession>A0A8J3P6L8</accession>
<comment type="caution">
    <text evidence="1">The sequence shown here is derived from an EMBL/GenBank/DDBJ whole genome shotgun (WGS) entry which is preliminary data.</text>
</comment>
<dbReference type="EMBL" id="BONI01000016">
    <property type="protein sequence ID" value="GIG05674.1"/>
    <property type="molecule type" value="Genomic_DNA"/>
</dbReference>
<organism evidence="1 2">
    <name type="scientific">Catellatospora coxensis</name>
    <dbReference type="NCBI Taxonomy" id="310354"/>
    <lineage>
        <taxon>Bacteria</taxon>
        <taxon>Bacillati</taxon>
        <taxon>Actinomycetota</taxon>
        <taxon>Actinomycetes</taxon>
        <taxon>Micromonosporales</taxon>
        <taxon>Micromonosporaceae</taxon>
        <taxon>Catellatospora</taxon>
    </lineage>
</organism>
<evidence type="ECO:0000313" key="2">
    <source>
        <dbReference type="Proteomes" id="UP000630887"/>
    </source>
</evidence>
<name>A0A8J3P6L8_9ACTN</name>
<keyword evidence="2" id="KW-1185">Reference proteome</keyword>
<evidence type="ECO:0000313" key="1">
    <source>
        <dbReference type="EMBL" id="GIG05674.1"/>
    </source>
</evidence>
<reference evidence="1 2" key="1">
    <citation type="submission" date="2021-01" db="EMBL/GenBank/DDBJ databases">
        <title>Whole genome shotgun sequence of Catellatospora coxensis NBRC 107359.</title>
        <authorList>
            <person name="Komaki H."/>
            <person name="Tamura T."/>
        </authorList>
    </citation>
    <scope>NUCLEOTIDE SEQUENCE [LARGE SCALE GENOMIC DNA]</scope>
    <source>
        <strain evidence="1 2">NBRC 107359</strain>
    </source>
</reference>
<protein>
    <submittedName>
        <fullName evidence="1">Uncharacterized protein</fullName>
    </submittedName>
</protein>